<dbReference type="Pfam" id="PF10277">
    <property type="entry name" value="Frag1"/>
    <property type="match status" value="1"/>
</dbReference>
<name>A0A1R0GVK4_9FUNG</name>
<accession>A0A1R0GVK4</accession>
<evidence type="ECO:0000313" key="11">
    <source>
        <dbReference type="EMBL" id="OLY80878.1"/>
    </source>
</evidence>
<feature type="transmembrane region" description="Helical" evidence="9">
    <location>
        <begin position="37"/>
        <end position="57"/>
    </location>
</feature>
<protein>
    <submittedName>
        <fullName evidence="11">Protein CWH43</fullName>
    </submittedName>
</protein>
<evidence type="ECO:0000256" key="5">
    <source>
        <dbReference type="ARBA" id="ARBA00022989"/>
    </source>
</evidence>
<evidence type="ECO:0000256" key="1">
    <source>
        <dbReference type="ARBA" id="ARBA00004653"/>
    </source>
</evidence>
<evidence type="ECO:0000256" key="2">
    <source>
        <dbReference type="ARBA" id="ARBA00007414"/>
    </source>
</evidence>
<dbReference type="PANTHER" id="PTHR12892">
    <property type="entry name" value="FGF RECEPTOR ACTIVATING PROTEIN 1"/>
    <property type="match status" value="1"/>
</dbReference>
<feature type="domain" description="CWH43-like N-terminal" evidence="10">
    <location>
        <begin position="47"/>
        <end position="257"/>
    </location>
</feature>
<dbReference type="AlphaFoldDB" id="A0A1R0GVK4"/>
<comment type="caution">
    <text evidence="11">The sequence shown here is derived from an EMBL/GenBank/DDBJ whole genome shotgun (WGS) entry which is preliminary data.</text>
</comment>
<keyword evidence="4 9" id="KW-0812">Transmembrane</keyword>
<evidence type="ECO:0000256" key="3">
    <source>
        <dbReference type="ARBA" id="ARBA00022502"/>
    </source>
</evidence>
<organism evidence="11 12">
    <name type="scientific">Smittium mucronatum</name>
    <dbReference type="NCBI Taxonomy" id="133383"/>
    <lineage>
        <taxon>Eukaryota</taxon>
        <taxon>Fungi</taxon>
        <taxon>Fungi incertae sedis</taxon>
        <taxon>Zoopagomycota</taxon>
        <taxon>Kickxellomycotina</taxon>
        <taxon>Harpellomycetes</taxon>
        <taxon>Harpellales</taxon>
        <taxon>Legeriomycetaceae</taxon>
        <taxon>Smittium</taxon>
    </lineage>
</organism>
<evidence type="ECO:0000256" key="6">
    <source>
        <dbReference type="ARBA" id="ARBA00023034"/>
    </source>
</evidence>
<feature type="compositionally biased region" description="Polar residues" evidence="8">
    <location>
        <begin position="7"/>
        <end position="23"/>
    </location>
</feature>
<keyword evidence="3" id="KW-0337">GPI-anchor biosynthesis</keyword>
<dbReference type="OrthoDB" id="68581at2759"/>
<evidence type="ECO:0000256" key="9">
    <source>
        <dbReference type="SAM" id="Phobius"/>
    </source>
</evidence>
<feature type="transmembrane region" description="Helical" evidence="9">
    <location>
        <begin position="128"/>
        <end position="148"/>
    </location>
</feature>
<dbReference type="InterPro" id="IPR039545">
    <property type="entry name" value="PGAP2"/>
</dbReference>
<evidence type="ECO:0000256" key="7">
    <source>
        <dbReference type="ARBA" id="ARBA00023136"/>
    </source>
</evidence>
<keyword evidence="7 9" id="KW-0472">Membrane</keyword>
<gene>
    <name evidence="11" type="ORF">AYI68_g5021</name>
</gene>
<feature type="transmembrane region" description="Helical" evidence="9">
    <location>
        <begin position="199"/>
        <end position="220"/>
    </location>
</feature>
<keyword evidence="5 9" id="KW-1133">Transmembrane helix</keyword>
<dbReference type="STRING" id="133383.A0A1R0GVK4"/>
<dbReference type="PANTHER" id="PTHR12892:SF11">
    <property type="entry name" value="POST-GPI ATTACHMENT TO PROTEINS FACTOR 2"/>
    <property type="match status" value="1"/>
</dbReference>
<feature type="transmembrane region" description="Helical" evidence="9">
    <location>
        <begin position="93"/>
        <end position="116"/>
    </location>
</feature>
<dbReference type="InterPro" id="IPR019402">
    <property type="entry name" value="CWH43_N"/>
</dbReference>
<keyword evidence="6" id="KW-0333">Golgi apparatus</keyword>
<proteinExistence type="inferred from homology"/>
<feature type="transmembrane region" description="Helical" evidence="9">
    <location>
        <begin position="226"/>
        <end position="248"/>
    </location>
</feature>
<feature type="region of interest" description="Disordered" evidence="8">
    <location>
        <begin position="1"/>
        <end position="31"/>
    </location>
</feature>
<comment type="similarity">
    <text evidence="2">Belongs to the PGAP2 family.</text>
</comment>
<feature type="transmembrane region" description="Helical" evidence="9">
    <location>
        <begin position="160"/>
        <end position="178"/>
    </location>
</feature>
<evidence type="ECO:0000259" key="10">
    <source>
        <dbReference type="Pfam" id="PF10277"/>
    </source>
</evidence>
<sequence>MIPKITNRMNPGDSNEAHSSNDSPGPLRKSSDSSVKINASWISILHTLFASSLVVGYKLHFYKIVKNEHYAYPEEWFPSVSSTIGDWYPERNIFHTLIALTCPPRLMLLFTWYFACTTPKFSQGKTRYPTILFAVGFLRTLTCGGWVYVTSSDDHDIHDIAMISYMVLTIPYMIMTIGSGSRLTLLSRADVSLSNKVSFYRKITSISFFAVIVPMAYYFLQHKVSHVAGAYTIYAFHEWALIFLDILFDSFSYYEFQFVDYAISPNQNGHSSNLPNRSSGTERLYSD</sequence>
<dbReference type="GO" id="GO:0000139">
    <property type="term" value="C:Golgi membrane"/>
    <property type="evidence" value="ECO:0007669"/>
    <property type="project" value="UniProtKB-SubCell"/>
</dbReference>
<evidence type="ECO:0000313" key="12">
    <source>
        <dbReference type="Proteomes" id="UP000187455"/>
    </source>
</evidence>
<dbReference type="GO" id="GO:0006506">
    <property type="term" value="P:GPI anchor biosynthetic process"/>
    <property type="evidence" value="ECO:0007669"/>
    <property type="project" value="UniProtKB-KW"/>
</dbReference>
<evidence type="ECO:0000256" key="8">
    <source>
        <dbReference type="SAM" id="MobiDB-lite"/>
    </source>
</evidence>
<keyword evidence="12" id="KW-1185">Reference proteome</keyword>
<dbReference type="EMBL" id="LSSL01003035">
    <property type="protein sequence ID" value="OLY80878.1"/>
    <property type="molecule type" value="Genomic_DNA"/>
</dbReference>
<evidence type="ECO:0000256" key="4">
    <source>
        <dbReference type="ARBA" id="ARBA00022692"/>
    </source>
</evidence>
<comment type="subcellular location">
    <subcellularLocation>
        <location evidence="1">Golgi apparatus membrane</location>
        <topology evidence="1">Multi-pass membrane protein</topology>
    </subcellularLocation>
</comment>
<dbReference type="GO" id="GO:0005789">
    <property type="term" value="C:endoplasmic reticulum membrane"/>
    <property type="evidence" value="ECO:0007669"/>
    <property type="project" value="TreeGrafter"/>
</dbReference>
<reference evidence="11 12" key="1">
    <citation type="journal article" date="2016" name="Mol. Biol. Evol.">
        <title>Genome-Wide Survey of Gut Fungi (Harpellales) Reveals the First Horizontally Transferred Ubiquitin Gene from a Mosquito Host.</title>
        <authorList>
            <person name="Wang Y."/>
            <person name="White M.M."/>
            <person name="Kvist S."/>
            <person name="Moncalvo J.M."/>
        </authorList>
    </citation>
    <scope>NUCLEOTIDE SEQUENCE [LARGE SCALE GENOMIC DNA]</scope>
    <source>
        <strain evidence="11 12">ALG-7-W6</strain>
    </source>
</reference>
<dbReference type="Proteomes" id="UP000187455">
    <property type="component" value="Unassembled WGS sequence"/>
</dbReference>